<dbReference type="Gene3D" id="3.40.50.620">
    <property type="entry name" value="HUPs"/>
    <property type="match status" value="1"/>
</dbReference>
<dbReference type="GO" id="GO:0032267">
    <property type="term" value="F:tRNA(Ile)-lysidine synthase activity"/>
    <property type="evidence" value="ECO:0007669"/>
    <property type="project" value="UniProtKB-EC"/>
</dbReference>
<gene>
    <name evidence="8" type="ORF">D0865_03698</name>
</gene>
<evidence type="ECO:0000313" key="9">
    <source>
        <dbReference type="Proteomes" id="UP000270230"/>
    </source>
</evidence>
<dbReference type="Pfam" id="PF01171">
    <property type="entry name" value="ATP_bind_3"/>
    <property type="match status" value="1"/>
</dbReference>
<dbReference type="PANTHER" id="PTHR43033">
    <property type="entry name" value="TRNA(ILE)-LYSIDINE SYNTHASE-RELATED"/>
    <property type="match status" value="1"/>
</dbReference>
<dbReference type="Proteomes" id="UP000270230">
    <property type="component" value="Unassembled WGS sequence"/>
</dbReference>
<protein>
    <recommendedName>
        <fullName evidence="1">tRNA(Ile)-lysidine synthetase</fullName>
        <ecNumber evidence="1">6.3.4.19</ecNumber>
    </recommendedName>
</protein>
<dbReference type="VEuPathDB" id="FungiDB:BTJ68_15348"/>
<keyword evidence="2" id="KW-0436">Ligase</keyword>
<keyword evidence="5" id="KW-0067">ATP-binding</keyword>
<dbReference type="AlphaFoldDB" id="A0A3M7CWH0"/>
<dbReference type="CDD" id="cd01992">
    <property type="entry name" value="TilS_N"/>
    <property type="match status" value="1"/>
</dbReference>
<evidence type="ECO:0000313" key="8">
    <source>
        <dbReference type="EMBL" id="RMY56353.1"/>
    </source>
</evidence>
<accession>A0A3M7CWH0</accession>
<evidence type="ECO:0000259" key="7">
    <source>
        <dbReference type="Pfam" id="PF01171"/>
    </source>
</evidence>
<keyword evidence="3" id="KW-0819">tRNA processing</keyword>
<dbReference type="OrthoDB" id="434144at2759"/>
<evidence type="ECO:0000256" key="4">
    <source>
        <dbReference type="ARBA" id="ARBA00022741"/>
    </source>
</evidence>
<dbReference type="EMBL" id="QWIN01000210">
    <property type="protein sequence ID" value="RMY56353.1"/>
    <property type="molecule type" value="Genomic_DNA"/>
</dbReference>
<sequence>MRHMGQNIKNYSSLVTDFERSLRSTWRSAGSRPLLGLAISGGVDSMALASMCHRFGQASSHHPSFICFVVDHKLRNGSTEEAQKVAESLNRLSVSSRVLTLDWSDYGRTESLPNLESIARRLRYQALGNACRKEGITSLLVAHHADDQAETAMLRLLGNYRGNGLRGIKRSRPIPECEGMHGVHQSGEPRSLVSCGLKGQNRSSDMLIEDGGLNIERPLLTFTKSQLTAYCHEQGIHWFEDHTNADQTYTVRNTVRHLLDSSALPHALRKPRLHRLIDVVAARERRSEELAQSIYSESKITLDPRTGQASITLPETTGSSAVEDASAVAILARKLLRLCSPVDNLKLQELDDLIRLLRKNGKLAKGVADRCQLAGVDVTRVPNENQCCHLKMQRSLPSRPERLRRQTILYRRQSSPADSQWQLWDHRYWIWIRSQRDAPYTEIKVRFLEPEDLAMARENLDHGQRKVLNSALSAAPGACRYSLPAIVATGTSQNGGDDNAVEQVVVLPTLGWSASGWQHRQAKKEDGLISVATPNLWDVRYQHMEPQEA</sequence>
<dbReference type="EC" id="6.3.4.19" evidence="1"/>
<dbReference type="HAMAP" id="MF_01161">
    <property type="entry name" value="tRNA_Ile_lys_synt"/>
    <property type="match status" value="1"/>
</dbReference>
<evidence type="ECO:0000256" key="1">
    <source>
        <dbReference type="ARBA" id="ARBA00013267"/>
    </source>
</evidence>
<evidence type="ECO:0000256" key="2">
    <source>
        <dbReference type="ARBA" id="ARBA00022598"/>
    </source>
</evidence>
<comment type="caution">
    <text evidence="8">The sequence shown here is derived from an EMBL/GenBank/DDBJ whole genome shotgun (WGS) entry which is preliminary data.</text>
</comment>
<evidence type="ECO:0000256" key="3">
    <source>
        <dbReference type="ARBA" id="ARBA00022694"/>
    </source>
</evidence>
<comment type="catalytic activity">
    <reaction evidence="6">
        <text>cytidine(34) in tRNA(Ile2) + L-lysine + ATP = lysidine(34) in tRNA(Ile2) + AMP + diphosphate + H(+)</text>
        <dbReference type="Rhea" id="RHEA:43744"/>
        <dbReference type="Rhea" id="RHEA-COMP:10625"/>
        <dbReference type="Rhea" id="RHEA-COMP:10670"/>
        <dbReference type="ChEBI" id="CHEBI:15378"/>
        <dbReference type="ChEBI" id="CHEBI:30616"/>
        <dbReference type="ChEBI" id="CHEBI:32551"/>
        <dbReference type="ChEBI" id="CHEBI:33019"/>
        <dbReference type="ChEBI" id="CHEBI:82748"/>
        <dbReference type="ChEBI" id="CHEBI:83665"/>
        <dbReference type="ChEBI" id="CHEBI:456215"/>
        <dbReference type="EC" id="6.3.4.19"/>
    </reaction>
</comment>
<organism evidence="8 9">
    <name type="scientific">Hortaea werneckii</name>
    <name type="common">Black yeast</name>
    <name type="synonym">Cladosporium werneckii</name>
    <dbReference type="NCBI Taxonomy" id="91943"/>
    <lineage>
        <taxon>Eukaryota</taxon>
        <taxon>Fungi</taxon>
        <taxon>Dikarya</taxon>
        <taxon>Ascomycota</taxon>
        <taxon>Pezizomycotina</taxon>
        <taxon>Dothideomycetes</taxon>
        <taxon>Dothideomycetidae</taxon>
        <taxon>Mycosphaerellales</taxon>
        <taxon>Teratosphaeriaceae</taxon>
        <taxon>Hortaea</taxon>
    </lineage>
</organism>
<proteinExistence type="inferred from homology"/>
<keyword evidence="4" id="KW-0547">Nucleotide-binding</keyword>
<dbReference type="InterPro" id="IPR011063">
    <property type="entry name" value="TilS/TtcA_N"/>
</dbReference>
<dbReference type="InterPro" id="IPR014729">
    <property type="entry name" value="Rossmann-like_a/b/a_fold"/>
</dbReference>
<evidence type="ECO:0000256" key="6">
    <source>
        <dbReference type="ARBA" id="ARBA00048539"/>
    </source>
</evidence>
<dbReference type="GO" id="GO:0008033">
    <property type="term" value="P:tRNA processing"/>
    <property type="evidence" value="ECO:0007669"/>
    <property type="project" value="UniProtKB-KW"/>
</dbReference>
<dbReference type="SUPFAM" id="SSF52402">
    <property type="entry name" value="Adenine nucleotide alpha hydrolases-like"/>
    <property type="match status" value="1"/>
</dbReference>
<reference evidence="8 9" key="1">
    <citation type="journal article" date="2018" name="BMC Genomics">
        <title>Genomic evidence for intraspecific hybridization in a clonal and extremely halotolerant yeast.</title>
        <authorList>
            <person name="Gostincar C."/>
            <person name="Stajich J.E."/>
            <person name="Zupancic J."/>
            <person name="Zalar P."/>
            <person name="Gunde-Cimerman N."/>
        </authorList>
    </citation>
    <scope>NUCLEOTIDE SEQUENCE [LARGE SCALE GENOMIC DNA]</scope>
    <source>
        <strain evidence="8 9">EXF-151</strain>
    </source>
</reference>
<evidence type="ECO:0000256" key="5">
    <source>
        <dbReference type="ARBA" id="ARBA00022840"/>
    </source>
</evidence>
<name>A0A3M7CWH0_HORWE</name>
<dbReference type="GO" id="GO:0005524">
    <property type="term" value="F:ATP binding"/>
    <property type="evidence" value="ECO:0007669"/>
    <property type="project" value="UniProtKB-KW"/>
</dbReference>
<dbReference type="PANTHER" id="PTHR43033:SF1">
    <property type="entry name" value="TRNA(ILE)-LYSIDINE SYNTHASE-RELATED"/>
    <property type="match status" value="1"/>
</dbReference>
<dbReference type="InterPro" id="IPR012795">
    <property type="entry name" value="tRNA_Ile_lys_synt_N"/>
</dbReference>
<dbReference type="NCBIfam" id="TIGR02432">
    <property type="entry name" value="lysidine_TilS_N"/>
    <property type="match status" value="1"/>
</dbReference>
<dbReference type="InterPro" id="IPR012094">
    <property type="entry name" value="tRNA_Ile_lys_synt"/>
</dbReference>
<feature type="domain" description="tRNA(Ile)-lysidine/2-thiocytidine synthase N-terminal" evidence="7">
    <location>
        <begin position="37"/>
        <end position="257"/>
    </location>
</feature>